<evidence type="ECO:0000313" key="3">
    <source>
        <dbReference type="Proteomes" id="UP000693946"/>
    </source>
</evidence>
<gene>
    <name evidence="2" type="ORF">JOB18_029007</name>
</gene>
<dbReference type="EMBL" id="JAGKHQ010000007">
    <property type="protein sequence ID" value="KAG7512424.1"/>
    <property type="molecule type" value="Genomic_DNA"/>
</dbReference>
<feature type="chain" id="PRO_5044011928" evidence="1">
    <location>
        <begin position="23"/>
        <end position="69"/>
    </location>
</feature>
<name>A0AAV6S4K1_SOLSE</name>
<reference evidence="2 3" key="1">
    <citation type="journal article" date="2021" name="Sci. Rep.">
        <title>Chromosome anchoring in Senegalese sole (Solea senegalensis) reveals sex-associated markers and genome rearrangements in flatfish.</title>
        <authorList>
            <person name="Guerrero-Cozar I."/>
            <person name="Gomez-Garrido J."/>
            <person name="Berbel C."/>
            <person name="Martinez-Blanch J.F."/>
            <person name="Alioto T."/>
            <person name="Claros M.G."/>
            <person name="Gagnaire P.A."/>
            <person name="Manchado M."/>
        </authorList>
    </citation>
    <scope>NUCLEOTIDE SEQUENCE [LARGE SCALE GENOMIC DNA]</scope>
    <source>
        <strain evidence="2">Sse05_10M</strain>
    </source>
</reference>
<comment type="caution">
    <text evidence="2">The sequence shown here is derived from an EMBL/GenBank/DDBJ whole genome shotgun (WGS) entry which is preliminary data.</text>
</comment>
<evidence type="ECO:0000256" key="1">
    <source>
        <dbReference type="SAM" id="SignalP"/>
    </source>
</evidence>
<accession>A0AAV6S4K1</accession>
<keyword evidence="3" id="KW-1185">Reference proteome</keyword>
<dbReference type="AlphaFoldDB" id="A0AAV6S4K1"/>
<protein>
    <submittedName>
        <fullName evidence="2">Uncharacterized protein</fullName>
    </submittedName>
</protein>
<evidence type="ECO:0000313" key="2">
    <source>
        <dbReference type="EMBL" id="KAG7512424.1"/>
    </source>
</evidence>
<sequence>MKDTIVILLFALLVSLETTSTAASGDDENDEVIPDYVAMKTIFKDIFETIQPDTSEGSSGEDIKQQTTK</sequence>
<feature type="signal peptide" evidence="1">
    <location>
        <begin position="1"/>
        <end position="22"/>
    </location>
</feature>
<dbReference type="Proteomes" id="UP000693946">
    <property type="component" value="Linkage Group LG15"/>
</dbReference>
<proteinExistence type="predicted"/>
<keyword evidence="1" id="KW-0732">Signal</keyword>
<organism evidence="2 3">
    <name type="scientific">Solea senegalensis</name>
    <name type="common">Senegalese sole</name>
    <dbReference type="NCBI Taxonomy" id="28829"/>
    <lineage>
        <taxon>Eukaryota</taxon>
        <taxon>Metazoa</taxon>
        <taxon>Chordata</taxon>
        <taxon>Craniata</taxon>
        <taxon>Vertebrata</taxon>
        <taxon>Euteleostomi</taxon>
        <taxon>Actinopterygii</taxon>
        <taxon>Neopterygii</taxon>
        <taxon>Teleostei</taxon>
        <taxon>Neoteleostei</taxon>
        <taxon>Acanthomorphata</taxon>
        <taxon>Carangaria</taxon>
        <taxon>Pleuronectiformes</taxon>
        <taxon>Pleuronectoidei</taxon>
        <taxon>Soleidae</taxon>
        <taxon>Solea</taxon>
    </lineage>
</organism>